<organism evidence="2 3">
    <name type="scientific">Natranaerovirga pectinivora</name>
    <dbReference type="NCBI Taxonomy" id="682400"/>
    <lineage>
        <taxon>Bacteria</taxon>
        <taxon>Bacillati</taxon>
        <taxon>Bacillota</taxon>
        <taxon>Clostridia</taxon>
        <taxon>Lachnospirales</taxon>
        <taxon>Natranaerovirgaceae</taxon>
        <taxon>Natranaerovirga</taxon>
    </lineage>
</organism>
<accession>A0A4R3MRQ3</accession>
<evidence type="ECO:0000256" key="1">
    <source>
        <dbReference type="SAM" id="Phobius"/>
    </source>
</evidence>
<sequence>MIILSLMAILGMIFIFIGWRIWKKEQISLIHSYHYTRVSENDKKPYAEKMGKAFILMGIGMILTEIVNFVTKTTYGWVIFVISFVWGTVMFFKAQKKYNNGVL</sequence>
<dbReference type="EMBL" id="SMAL01000001">
    <property type="protein sequence ID" value="TCT17193.1"/>
    <property type="molecule type" value="Genomic_DNA"/>
</dbReference>
<reference evidence="2 3" key="1">
    <citation type="submission" date="2019-03" db="EMBL/GenBank/DDBJ databases">
        <title>Genomic Encyclopedia of Type Strains, Phase IV (KMG-IV): sequencing the most valuable type-strain genomes for metagenomic binning, comparative biology and taxonomic classification.</title>
        <authorList>
            <person name="Goeker M."/>
        </authorList>
    </citation>
    <scope>NUCLEOTIDE SEQUENCE [LARGE SCALE GENOMIC DNA]</scope>
    <source>
        <strain evidence="2 3">DSM 24629</strain>
    </source>
</reference>
<keyword evidence="1" id="KW-1133">Transmembrane helix</keyword>
<comment type="caution">
    <text evidence="2">The sequence shown here is derived from an EMBL/GenBank/DDBJ whole genome shotgun (WGS) entry which is preliminary data.</text>
</comment>
<feature type="transmembrane region" description="Helical" evidence="1">
    <location>
        <begin position="53"/>
        <end position="71"/>
    </location>
</feature>
<evidence type="ECO:0000313" key="2">
    <source>
        <dbReference type="EMBL" id="TCT17193.1"/>
    </source>
</evidence>
<name>A0A4R3MRQ3_9FIRM</name>
<proteinExistence type="predicted"/>
<dbReference type="AlphaFoldDB" id="A0A4R3MRQ3"/>
<dbReference type="Proteomes" id="UP000294902">
    <property type="component" value="Unassembled WGS sequence"/>
</dbReference>
<dbReference type="InterPro" id="IPR017259">
    <property type="entry name" value="UCP037672"/>
</dbReference>
<feature type="transmembrane region" description="Helical" evidence="1">
    <location>
        <begin position="6"/>
        <end position="22"/>
    </location>
</feature>
<protein>
    <submittedName>
        <fullName evidence="2">Uncharacterized protein DUF3784</fullName>
    </submittedName>
</protein>
<evidence type="ECO:0000313" key="3">
    <source>
        <dbReference type="Proteomes" id="UP000294902"/>
    </source>
</evidence>
<feature type="transmembrane region" description="Helical" evidence="1">
    <location>
        <begin position="77"/>
        <end position="94"/>
    </location>
</feature>
<keyword evidence="1" id="KW-0812">Transmembrane</keyword>
<keyword evidence="3" id="KW-1185">Reference proteome</keyword>
<keyword evidence="1" id="KW-0472">Membrane</keyword>
<dbReference type="Pfam" id="PF12650">
    <property type="entry name" value="DUF3784"/>
    <property type="match status" value="1"/>
</dbReference>
<gene>
    <name evidence="2" type="ORF">EDC18_101491</name>
</gene>
<dbReference type="RefSeq" id="WP_243115040.1">
    <property type="nucleotide sequence ID" value="NZ_SMAL01000001.1"/>
</dbReference>